<dbReference type="Proteomes" id="UP000332933">
    <property type="component" value="Unassembled WGS sequence"/>
</dbReference>
<organism evidence="9 10">
    <name type="scientific">Aphanomyces stellatus</name>
    <dbReference type="NCBI Taxonomy" id="120398"/>
    <lineage>
        <taxon>Eukaryota</taxon>
        <taxon>Sar</taxon>
        <taxon>Stramenopiles</taxon>
        <taxon>Oomycota</taxon>
        <taxon>Saprolegniomycetes</taxon>
        <taxon>Saprolegniales</taxon>
        <taxon>Verrucalvaceae</taxon>
        <taxon>Aphanomyces</taxon>
    </lineage>
</organism>
<comment type="cofactor">
    <cofactor evidence="2">
        <name>Mg(2+)</name>
        <dbReference type="ChEBI" id="CHEBI:18420"/>
    </cofactor>
</comment>
<protein>
    <submittedName>
        <fullName evidence="9">Aste57867_25081 protein</fullName>
    </submittedName>
</protein>
<accession>A0A485LSW1</accession>
<reference evidence="9 10" key="1">
    <citation type="submission" date="2019-03" db="EMBL/GenBank/DDBJ databases">
        <authorList>
            <person name="Gaulin E."/>
            <person name="Dumas B."/>
        </authorList>
    </citation>
    <scope>NUCLEOTIDE SEQUENCE [LARGE SCALE GENOMIC DNA]</scope>
    <source>
        <strain evidence="9">CBS 568.67</strain>
    </source>
</reference>
<proteinExistence type="predicted"/>
<evidence type="ECO:0000256" key="3">
    <source>
        <dbReference type="ARBA" id="ARBA00022723"/>
    </source>
</evidence>
<keyword evidence="10" id="KW-1185">Reference proteome</keyword>
<keyword evidence="4" id="KW-0378">Hydrolase</keyword>
<dbReference type="PROSITE" id="PS51462">
    <property type="entry name" value="NUDIX"/>
    <property type="match status" value="1"/>
</dbReference>
<evidence type="ECO:0000313" key="8">
    <source>
        <dbReference type="EMBL" id="KAF0682782.1"/>
    </source>
</evidence>
<dbReference type="GO" id="GO:0005739">
    <property type="term" value="C:mitochondrion"/>
    <property type="evidence" value="ECO:0007669"/>
    <property type="project" value="TreeGrafter"/>
</dbReference>
<gene>
    <name evidence="9" type="primary">Aste57867_25081</name>
    <name evidence="8" type="ORF">As57867_025003</name>
    <name evidence="9" type="ORF">ASTE57867_25081</name>
</gene>
<evidence type="ECO:0000256" key="4">
    <source>
        <dbReference type="ARBA" id="ARBA00022801"/>
    </source>
</evidence>
<dbReference type="PANTHER" id="PTHR12318:SF0">
    <property type="entry name" value="ACYL-COENZYME A DIPHOSPHATASE NUDT19"/>
    <property type="match status" value="1"/>
</dbReference>
<keyword evidence="3" id="KW-0479">Metal-binding</keyword>
<feature type="domain" description="Nudix hydrolase" evidence="7">
    <location>
        <begin position="4"/>
        <end position="191"/>
    </location>
</feature>
<evidence type="ECO:0000313" key="10">
    <source>
        <dbReference type="Proteomes" id="UP000332933"/>
    </source>
</evidence>
<evidence type="ECO:0000256" key="6">
    <source>
        <dbReference type="ARBA" id="ARBA00023211"/>
    </source>
</evidence>
<dbReference type="InterPro" id="IPR000086">
    <property type="entry name" value="NUDIX_hydrolase_dom"/>
</dbReference>
<sequence>MSKPVLEAASVVVFNHLEQILFVRRPKSSKAWANMMVFPGGKVDACDNSDDPSPVPHVPIRFFNAAIRELFEEVDVSLTEPPLWDILSQTKRREWRHKIIHEKIGFDHLLRSKRVLPSHEKLLPFSQVITPEGSPHRFDTWFFLTHLTSPDEATLVETNGSELEECLWLTPQDALNGYADGAFAFATPQLYLLHEFQQYGSLPALWEGARSLAQTPRPAMLPQRLPPSTEFPGVFTVFPGDPLYQPTSSVTFPHRMHLHPTDPSKSTFLLPHLVQP</sequence>
<keyword evidence="5" id="KW-0460">Magnesium</keyword>
<evidence type="ECO:0000256" key="2">
    <source>
        <dbReference type="ARBA" id="ARBA00001946"/>
    </source>
</evidence>
<keyword evidence="6" id="KW-0464">Manganese</keyword>
<dbReference type="SUPFAM" id="SSF55811">
    <property type="entry name" value="Nudix"/>
    <property type="match status" value="1"/>
</dbReference>
<dbReference type="Pfam" id="PF00293">
    <property type="entry name" value="NUDIX"/>
    <property type="match status" value="1"/>
</dbReference>
<dbReference type="InterPro" id="IPR039121">
    <property type="entry name" value="NUDT19"/>
</dbReference>
<comment type="cofactor">
    <cofactor evidence="1">
        <name>Mn(2+)</name>
        <dbReference type="ChEBI" id="CHEBI:29035"/>
    </cofactor>
</comment>
<evidence type="ECO:0000259" key="7">
    <source>
        <dbReference type="PROSITE" id="PS51462"/>
    </source>
</evidence>
<evidence type="ECO:0000256" key="1">
    <source>
        <dbReference type="ARBA" id="ARBA00001936"/>
    </source>
</evidence>
<evidence type="ECO:0000256" key="5">
    <source>
        <dbReference type="ARBA" id="ARBA00022842"/>
    </source>
</evidence>
<dbReference type="GO" id="GO:0016818">
    <property type="term" value="F:hydrolase activity, acting on acid anhydrides, in phosphorus-containing anhydrides"/>
    <property type="evidence" value="ECO:0007669"/>
    <property type="project" value="InterPro"/>
</dbReference>
<dbReference type="OrthoDB" id="1695362at2759"/>
<dbReference type="AlphaFoldDB" id="A0A485LSW1"/>
<dbReference type="EMBL" id="VJMH01007483">
    <property type="protein sequence ID" value="KAF0682782.1"/>
    <property type="molecule type" value="Genomic_DNA"/>
</dbReference>
<dbReference type="InterPro" id="IPR015797">
    <property type="entry name" value="NUDIX_hydrolase-like_dom_sf"/>
</dbReference>
<reference evidence="8" key="2">
    <citation type="submission" date="2019-06" db="EMBL/GenBank/DDBJ databases">
        <title>Genomics analysis of Aphanomyces spp. identifies a new class of oomycete effector associated with host adaptation.</title>
        <authorList>
            <person name="Gaulin E."/>
        </authorList>
    </citation>
    <scope>NUCLEOTIDE SEQUENCE</scope>
    <source>
        <strain evidence="8">CBS 578.67</strain>
    </source>
</reference>
<dbReference type="EMBL" id="CAADRA010007509">
    <property type="protein sequence ID" value="VFU01712.1"/>
    <property type="molecule type" value="Genomic_DNA"/>
</dbReference>
<name>A0A485LSW1_9STRA</name>
<evidence type="ECO:0000313" key="9">
    <source>
        <dbReference type="EMBL" id="VFU01712.1"/>
    </source>
</evidence>
<dbReference type="GO" id="GO:0046872">
    <property type="term" value="F:metal ion binding"/>
    <property type="evidence" value="ECO:0007669"/>
    <property type="project" value="UniProtKB-KW"/>
</dbReference>
<dbReference type="Gene3D" id="3.90.79.10">
    <property type="entry name" value="Nucleoside Triphosphate Pyrophosphohydrolase"/>
    <property type="match status" value="1"/>
</dbReference>
<dbReference type="PANTHER" id="PTHR12318">
    <property type="entry name" value="TESTOSTERONE-REGULATED PROTEIN RP2"/>
    <property type="match status" value="1"/>
</dbReference>